<evidence type="ECO:0000256" key="5">
    <source>
        <dbReference type="SAM" id="MobiDB-lite"/>
    </source>
</evidence>
<dbReference type="GO" id="GO:0008270">
    <property type="term" value="F:zinc ion binding"/>
    <property type="evidence" value="ECO:0007669"/>
    <property type="project" value="UniProtKB-KW"/>
</dbReference>
<keyword evidence="3" id="KW-0862">Zinc</keyword>
<proteinExistence type="predicted"/>
<dbReference type="PROSITE" id="PS50808">
    <property type="entry name" value="ZF_BED"/>
    <property type="match status" value="1"/>
</dbReference>
<accession>A0A811K5N1</accession>
<reference evidence="7" key="1">
    <citation type="submission" date="2020-09" db="EMBL/GenBank/DDBJ databases">
        <authorList>
            <person name="Kikuchi T."/>
        </authorList>
    </citation>
    <scope>NUCLEOTIDE SEQUENCE</scope>
    <source>
        <strain evidence="7">SH1</strain>
    </source>
</reference>
<dbReference type="SUPFAM" id="SSF57667">
    <property type="entry name" value="beta-beta-alpha zinc fingers"/>
    <property type="match status" value="1"/>
</dbReference>
<dbReference type="SMART" id="SM00614">
    <property type="entry name" value="ZnF_BED"/>
    <property type="match status" value="1"/>
</dbReference>
<evidence type="ECO:0000259" key="6">
    <source>
        <dbReference type="PROSITE" id="PS50808"/>
    </source>
</evidence>
<evidence type="ECO:0000256" key="3">
    <source>
        <dbReference type="ARBA" id="ARBA00022833"/>
    </source>
</evidence>
<name>A0A811K5N1_9BILA</name>
<organism evidence="7 8">
    <name type="scientific">Bursaphelenchus okinawaensis</name>
    <dbReference type="NCBI Taxonomy" id="465554"/>
    <lineage>
        <taxon>Eukaryota</taxon>
        <taxon>Metazoa</taxon>
        <taxon>Ecdysozoa</taxon>
        <taxon>Nematoda</taxon>
        <taxon>Chromadorea</taxon>
        <taxon>Rhabditida</taxon>
        <taxon>Tylenchina</taxon>
        <taxon>Tylenchomorpha</taxon>
        <taxon>Aphelenchoidea</taxon>
        <taxon>Aphelenchoididae</taxon>
        <taxon>Bursaphelenchus</taxon>
    </lineage>
</organism>
<dbReference type="Pfam" id="PF02892">
    <property type="entry name" value="zf-BED"/>
    <property type="match status" value="1"/>
</dbReference>
<evidence type="ECO:0000313" key="7">
    <source>
        <dbReference type="EMBL" id="CAD5210652.1"/>
    </source>
</evidence>
<keyword evidence="1" id="KW-0479">Metal-binding</keyword>
<dbReference type="InterPro" id="IPR036236">
    <property type="entry name" value="Znf_C2H2_sf"/>
</dbReference>
<feature type="domain" description="BED-type" evidence="6">
    <location>
        <begin position="6"/>
        <end position="56"/>
    </location>
</feature>
<comment type="caution">
    <text evidence="7">The sequence shown here is derived from an EMBL/GenBank/DDBJ whole genome shotgun (WGS) entry which is preliminary data.</text>
</comment>
<evidence type="ECO:0000256" key="1">
    <source>
        <dbReference type="ARBA" id="ARBA00022723"/>
    </source>
</evidence>
<dbReference type="Proteomes" id="UP000783686">
    <property type="component" value="Unassembled WGS sequence"/>
</dbReference>
<keyword evidence="8" id="KW-1185">Reference proteome</keyword>
<sequence>MVRGRKKVSTAWAHFRPIQKTKRFQCVHCNVEVVGPGCSNLKKHLQARHKAAFSQVDSHDRITYEKGLGQLFPTPSTSPDSSMATDFGDENMGMQFMKLLNNAQMSQSKTMDEPTEEEEANQGRSSMNLMDLLDNNKDSDVTNNVNDLVSSCIISNLTEQCEALKKVLSEKDEVIERLKMVNAKLIFELQKAVQKL</sequence>
<dbReference type="EMBL" id="CAJFDH010000002">
    <property type="protein sequence ID" value="CAD5210652.1"/>
    <property type="molecule type" value="Genomic_DNA"/>
</dbReference>
<gene>
    <name evidence="7" type="ORF">BOKJ2_LOCUS3301</name>
</gene>
<evidence type="ECO:0000313" key="8">
    <source>
        <dbReference type="Proteomes" id="UP000614601"/>
    </source>
</evidence>
<dbReference type="EMBL" id="CAJFCW020000002">
    <property type="protein sequence ID" value="CAG9091787.1"/>
    <property type="molecule type" value="Genomic_DNA"/>
</dbReference>
<protein>
    <recommendedName>
        <fullName evidence="6">BED-type domain-containing protein</fullName>
    </recommendedName>
</protein>
<dbReference type="Proteomes" id="UP000614601">
    <property type="component" value="Unassembled WGS sequence"/>
</dbReference>
<evidence type="ECO:0000256" key="4">
    <source>
        <dbReference type="PROSITE-ProRule" id="PRU00027"/>
    </source>
</evidence>
<dbReference type="InterPro" id="IPR003656">
    <property type="entry name" value="Znf_BED"/>
</dbReference>
<dbReference type="OrthoDB" id="8958253at2759"/>
<dbReference type="GO" id="GO:0003677">
    <property type="term" value="F:DNA binding"/>
    <property type="evidence" value="ECO:0007669"/>
    <property type="project" value="InterPro"/>
</dbReference>
<evidence type="ECO:0000256" key="2">
    <source>
        <dbReference type="ARBA" id="ARBA00022771"/>
    </source>
</evidence>
<dbReference type="AlphaFoldDB" id="A0A811K5N1"/>
<feature type="region of interest" description="Disordered" evidence="5">
    <location>
        <begin position="106"/>
        <end position="125"/>
    </location>
</feature>
<keyword evidence="2 4" id="KW-0863">Zinc-finger</keyword>